<evidence type="ECO:0000256" key="2">
    <source>
        <dbReference type="ARBA" id="ARBA00004629"/>
    </source>
</evidence>
<reference evidence="9" key="3">
    <citation type="submission" date="2025-09" db="UniProtKB">
        <authorList>
            <consortium name="Ensembl"/>
        </authorList>
    </citation>
    <scope>IDENTIFICATION</scope>
</reference>
<dbReference type="GO" id="GO:0043515">
    <property type="term" value="F:kinetochore binding"/>
    <property type="evidence" value="ECO:0007669"/>
    <property type="project" value="Ensembl"/>
</dbReference>
<organism evidence="9 10">
    <name type="scientific">Coturnix japonica</name>
    <name type="common">Japanese quail</name>
    <name type="synonym">Coturnix coturnix japonica</name>
    <dbReference type="NCBI Taxonomy" id="93934"/>
    <lineage>
        <taxon>Eukaryota</taxon>
        <taxon>Metazoa</taxon>
        <taxon>Chordata</taxon>
        <taxon>Craniata</taxon>
        <taxon>Vertebrata</taxon>
        <taxon>Euteleostomi</taxon>
        <taxon>Archelosauria</taxon>
        <taxon>Archosauria</taxon>
        <taxon>Dinosauria</taxon>
        <taxon>Saurischia</taxon>
        <taxon>Theropoda</taxon>
        <taxon>Coelurosauria</taxon>
        <taxon>Aves</taxon>
        <taxon>Neognathae</taxon>
        <taxon>Galloanserae</taxon>
        <taxon>Galliformes</taxon>
        <taxon>Phasianidae</taxon>
        <taxon>Perdicinae</taxon>
        <taxon>Coturnix</taxon>
    </lineage>
</organism>
<dbReference type="RefSeq" id="XP_015704085.1">
    <property type="nucleotide sequence ID" value="XM_015848599.2"/>
</dbReference>
<reference evidence="9" key="1">
    <citation type="submission" date="2015-11" db="EMBL/GenBank/DDBJ databases">
        <authorList>
            <consortium name="International Coturnix japonica Genome Analysis Consortium"/>
            <person name="Warren W."/>
            <person name="Burt D.W."/>
            <person name="Antin P.B."/>
            <person name="Lanford R."/>
            <person name="Gros J."/>
            <person name="Wilson R.K."/>
        </authorList>
    </citation>
    <scope>NUCLEOTIDE SEQUENCE [LARGE SCALE GENOMIC DNA]</scope>
</reference>
<dbReference type="KEGG" id="cjo:107305912"/>
<gene>
    <name evidence="9" type="primary">CENPH</name>
</gene>
<dbReference type="PANTHER" id="PTHR48122:SF1">
    <property type="entry name" value="CENTROMERE PROTEIN H"/>
    <property type="match status" value="1"/>
</dbReference>
<dbReference type="InterPro" id="IPR008426">
    <property type="entry name" value="CENP-H_C"/>
</dbReference>
<dbReference type="GeneID" id="107305912"/>
<dbReference type="Ensembl" id="ENSCJPT00005013621.1">
    <property type="protein sequence ID" value="ENSCJPP00005009084.1"/>
    <property type="gene ID" value="ENSCJPG00005008038.1"/>
</dbReference>
<evidence type="ECO:0000256" key="6">
    <source>
        <dbReference type="ARBA" id="ARBA00023328"/>
    </source>
</evidence>
<dbReference type="AlphaFoldDB" id="A0A8C2Y8X6"/>
<dbReference type="Pfam" id="PF05837">
    <property type="entry name" value="CENP-H"/>
    <property type="match status" value="1"/>
</dbReference>
<name>A0A8C2Y8X6_COTJA</name>
<proteinExistence type="inferred from homology"/>
<dbReference type="GO" id="GO:0005730">
    <property type="term" value="C:nucleolus"/>
    <property type="evidence" value="ECO:0007669"/>
    <property type="project" value="Ensembl"/>
</dbReference>
<keyword evidence="6" id="KW-0137">Centromere</keyword>
<evidence type="ECO:0000256" key="7">
    <source>
        <dbReference type="ARBA" id="ARBA00025735"/>
    </source>
</evidence>
<dbReference type="GO" id="GO:0051382">
    <property type="term" value="P:kinetochore assembly"/>
    <property type="evidence" value="ECO:0007669"/>
    <property type="project" value="InterPro"/>
</dbReference>
<evidence type="ECO:0000256" key="3">
    <source>
        <dbReference type="ARBA" id="ARBA00022454"/>
    </source>
</evidence>
<dbReference type="GeneTree" id="ENSGT00390000009578"/>
<evidence type="ECO:0000256" key="1">
    <source>
        <dbReference type="ARBA" id="ARBA00004123"/>
    </source>
</evidence>
<keyword evidence="5" id="KW-0539">Nucleus</keyword>
<reference evidence="9" key="2">
    <citation type="submission" date="2025-08" db="UniProtKB">
        <authorList>
            <consortium name="Ensembl"/>
        </authorList>
    </citation>
    <scope>IDENTIFICATION</scope>
</reference>
<feature type="domain" description="Centromere protein H C-terminal" evidence="8">
    <location>
        <begin position="31"/>
        <end position="223"/>
    </location>
</feature>
<protein>
    <submittedName>
        <fullName evidence="9">Centromere protein H</fullName>
    </submittedName>
</protein>
<dbReference type="PANTHER" id="PTHR48122">
    <property type="entry name" value="CENTROMERE PROTEIN H"/>
    <property type="match status" value="1"/>
</dbReference>
<evidence type="ECO:0000259" key="8">
    <source>
        <dbReference type="Pfam" id="PF05837"/>
    </source>
</evidence>
<evidence type="ECO:0000313" key="9">
    <source>
        <dbReference type="Ensembl" id="ENSCJPP00005009084.1"/>
    </source>
</evidence>
<dbReference type="GO" id="GO:0007052">
    <property type="term" value="P:mitotic spindle organization"/>
    <property type="evidence" value="ECO:0007669"/>
    <property type="project" value="TreeGrafter"/>
</dbReference>
<dbReference type="CTD" id="64946"/>
<comment type="subcellular location">
    <subcellularLocation>
        <location evidence="2">Chromosome</location>
        <location evidence="2">Centromere</location>
        <location evidence="2">Kinetochore</location>
    </subcellularLocation>
    <subcellularLocation>
        <location evidence="1">Nucleus</location>
    </subcellularLocation>
</comment>
<keyword evidence="3" id="KW-0158">Chromosome</keyword>
<dbReference type="GO" id="GO:0005654">
    <property type="term" value="C:nucleoplasm"/>
    <property type="evidence" value="ECO:0007669"/>
    <property type="project" value="Ensembl"/>
</dbReference>
<dbReference type="OrthoDB" id="2274804at2759"/>
<accession>A0A8C2Y8X6</accession>
<dbReference type="GO" id="GO:0000939">
    <property type="term" value="C:inner kinetochore"/>
    <property type="evidence" value="ECO:0007669"/>
    <property type="project" value="Ensembl"/>
</dbReference>
<comment type="similarity">
    <text evidence="7">Belongs to the CENP-H/MCM16 family.</text>
</comment>
<sequence length="232" mass="26499">MAARLKEPSRLGASAAAVAADPNAKDAVKQLCEKSQVKQLVMEFSTACPQDEECNRDVEADFAQSADENLEEVDKVKTAFESKALVLQRIQLMDALRKKMKQNDDSARKTLETVRDIVNLNWKILQAHQETRAIREELNDIRRKRYALKQSAVKAMQTFTTTKNKKEVVKMTVTDKLKLIHKNLQHEKKMTVLLQHILQNLILGCQINWAKDPSLKAVVLQAEKDFTIRNLF</sequence>
<dbReference type="Proteomes" id="UP000694412">
    <property type="component" value="Chromosome Z"/>
</dbReference>
<keyword evidence="4" id="KW-0995">Kinetochore</keyword>
<dbReference type="InterPro" id="IPR040034">
    <property type="entry name" value="CENP-H"/>
</dbReference>
<evidence type="ECO:0000256" key="5">
    <source>
        <dbReference type="ARBA" id="ARBA00023242"/>
    </source>
</evidence>
<evidence type="ECO:0000256" key="4">
    <source>
        <dbReference type="ARBA" id="ARBA00022838"/>
    </source>
</evidence>
<keyword evidence="10" id="KW-1185">Reference proteome</keyword>
<dbReference type="GO" id="GO:0007059">
    <property type="term" value="P:chromosome segregation"/>
    <property type="evidence" value="ECO:0007669"/>
    <property type="project" value="TreeGrafter"/>
</dbReference>
<evidence type="ECO:0000313" key="10">
    <source>
        <dbReference type="Proteomes" id="UP000694412"/>
    </source>
</evidence>